<accession>A0AAU3H5B8</accession>
<feature type="compositionally biased region" description="Polar residues" evidence="1">
    <location>
        <begin position="26"/>
        <end position="35"/>
    </location>
</feature>
<dbReference type="EMBL" id="CP109535">
    <property type="protein sequence ID" value="WTZ00398.1"/>
    <property type="molecule type" value="Genomic_DNA"/>
</dbReference>
<feature type="region of interest" description="Disordered" evidence="1">
    <location>
        <begin position="1"/>
        <end position="51"/>
    </location>
</feature>
<dbReference type="AlphaFoldDB" id="A0AAU3H5B8"/>
<feature type="compositionally biased region" description="Basic and acidic residues" evidence="1">
    <location>
        <begin position="1"/>
        <end position="14"/>
    </location>
</feature>
<gene>
    <name evidence="2" type="ORF">OG626_32895</name>
</gene>
<organism evidence="2">
    <name type="scientific">Streptomyces sp. NBC_01401</name>
    <dbReference type="NCBI Taxonomy" id="2903854"/>
    <lineage>
        <taxon>Bacteria</taxon>
        <taxon>Bacillati</taxon>
        <taxon>Actinomycetota</taxon>
        <taxon>Actinomycetes</taxon>
        <taxon>Kitasatosporales</taxon>
        <taxon>Streptomycetaceae</taxon>
        <taxon>Streptomyces</taxon>
    </lineage>
</organism>
<evidence type="ECO:0000313" key="2">
    <source>
        <dbReference type="EMBL" id="WTZ00398.1"/>
    </source>
</evidence>
<proteinExistence type="predicted"/>
<name>A0AAU3H5B8_9ACTN</name>
<protein>
    <submittedName>
        <fullName evidence="2">Uncharacterized protein</fullName>
    </submittedName>
</protein>
<evidence type="ECO:0000256" key="1">
    <source>
        <dbReference type="SAM" id="MobiDB-lite"/>
    </source>
</evidence>
<sequence length="51" mass="5534">MTHPEETEALREPTGELDPAVPLAPSVNQQATASGYSRIRQAGGNRAFVRR</sequence>
<reference evidence="2" key="1">
    <citation type="submission" date="2022-10" db="EMBL/GenBank/DDBJ databases">
        <title>The complete genomes of actinobacterial strains from the NBC collection.</title>
        <authorList>
            <person name="Joergensen T.S."/>
            <person name="Alvarez Arevalo M."/>
            <person name="Sterndorff E.B."/>
            <person name="Faurdal D."/>
            <person name="Vuksanovic O."/>
            <person name="Mourched A.-S."/>
            <person name="Charusanti P."/>
            <person name="Shaw S."/>
            <person name="Blin K."/>
            <person name="Weber T."/>
        </authorList>
    </citation>
    <scope>NUCLEOTIDE SEQUENCE</scope>
    <source>
        <strain evidence="2">NBC_01401</strain>
    </source>
</reference>